<evidence type="ECO:0000313" key="3">
    <source>
        <dbReference type="Proteomes" id="UP001285354"/>
    </source>
</evidence>
<accession>A0AAD9SXI4</accession>
<gene>
    <name evidence="2" type="ORF">QTJ16_005312</name>
</gene>
<proteinExistence type="inferred from homology"/>
<evidence type="ECO:0000256" key="1">
    <source>
        <dbReference type="ARBA" id="ARBA00007626"/>
    </source>
</evidence>
<dbReference type="Gene3D" id="1.25.40.10">
    <property type="entry name" value="Tetratricopeptide repeat domain"/>
    <property type="match status" value="3"/>
</dbReference>
<reference evidence="2" key="1">
    <citation type="submission" date="2023-06" db="EMBL/GenBank/DDBJ databases">
        <title>Draft genome of Marssonina rosae.</title>
        <authorList>
            <person name="Cheng Q."/>
        </authorList>
    </citation>
    <scope>NUCLEOTIDE SEQUENCE</scope>
    <source>
        <strain evidence="2">R4</strain>
    </source>
</reference>
<comment type="similarity">
    <text evidence="1">Belongs to the PPR family. P subfamily.</text>
</comment>
<dbReference type="PANTHER" id="PTHR46128">
    <property type="entry name" value="MITOCHONDRIAL GROUP I INTRON SPLICING FACTOR CCM1"/>
    <property type="match status" value="1"/>
</dbReference>
<evidence type="ECO:0000313" key="2">
    <source>
        <dbReference type="EMBL" id="KAK2624943.1"/>
    </source>
</evidence>
<dbReference type="InterPro" id="IPR011990">
    <property type="entry name" value="TPR-like_helical_dom_sf"/>
</dbReference>
<dbReference type="AlphaFoldDB" id="A0AAD9SXI4"/>
<comment type="caution">
    <text evidence="2">The sequence shown here is derived from an EMBL/GenBank/DDBJ whole genome shotgun (WGS) entry which is preliminary data.</text>
</comment>
<dbReference type="Proteomes" id="UP001285354">
    <property type="component" value="Unassembled WGS sequence"/>
</dbReference>
<organism evidence="2 3">
    <name type="scientific">Diplocarpon rosae</name>
    <dbReference type="NCBI Taxonomy" id="946125"/>
    <lineage>
        <taxon>Eukaryota</taxon>
        <taxon>Fungi</taxon>
        <taxon>Dikarya</taxon>
        <taxon>Ascomycota</taxon>
        <taxon>Pezizomycotina</taxon>
        <taxon>Leotiomycetes</taxon>
        <taxon>Helotiales</taxon>
        <taxon>Drepanopezizaceae</taxon>
        <taxon>Diplocarpon</taxon>
    </lineage>
</organism>
<protein>
    <recommendedName>
        <fullName evidence="4">Complex I intermediate-associated protein 84</fullName>
    </recommendedName>
</protein>
<name>A0AAD9SXI4_9HELO</name>
<sequence length="792" mass="90912">MRSHLTRSVFRCLLSHEGLVFHCPSRIALLSRYPRRHVSPSAIRPAARRTLFGFSQKASRRSKEPSLPPGMRVMLELSLMEKMQTRAPKAADLVKAWRAYFEYKIKRKEGVNNMHMLHVLRVFKHLQKLGSKEEGEKLSIEDLRLPSKGLHNLPSENPELHAELARLLYAEWLKAPANVEQRHEDFRSLADILSRTGNAMEVRELVQAREKEGGEFWQKRRRAAWINVLSGFARENNEAELLDTLTMAEATGCMTYTWRVQKIMVNFYASRDDFENTKKWFSKPLALAEGVTGDRPAADTLAAILKFCVRNNELEWCRSIFRDVLDSNPGKIYWDVILQWAAGAMGKGVEDVERMIEVMIRRSNPKSPVKPDSKTINGLVELAIAQKDFYIAERYIALGAKFNIQPNAKTYILQMGYRADANDLRGAQAAYDSLKGEEVENDEDLPAINRFLRALCVSKSDHSTRIASILLDLEERDKRLEAATVCALTTLFLQRDETDELIDLLQAQVYHFTLEERASITNTIIVFCTSPATHVVRSWEAYNIMRQIFNEMTTAQRTQMMNEFFSRNRSDMACHVFGHMRQHPILDRRPKLETYVQCFEGIGACVDRESLDMVHNMLKMDSSIEPNTRLYNSLMLAYTACDDADRALNFWDDITNTDEGPSYKSLELVFWACGRKPFGDRKARDIWAKMRRMEIEVTDHVFAAYIGALSGQGKFEEARDMVESSETTLGLKPDVLTIGTFYNSIPGQNRKDLVGEWAKSLYPEVWKQLSELGQTTQEEGHRLFNMKIVRKA</sequence>
<dbReference type="InterPro" id="IPR050872">
    <property type="entry name" value="PPR_P_subfamily"/>
</dbReference>
<evidence type="ECO:0008006" key="4">
    <source>
        <dbReference type="Google" id="ProtNLM"/>
    </source>
</evidence>
<keyword evidence="3" id="KW-1185">Reference proteome</keyword>
<dbReference type="PANTHER" id="PTHR46128:SF329">
    <property type="entry name" value="MITOCHONDRIAL GROUP I INTRON SPLICING FACTOR DMR1"/>
    <property type="match status" value="1"/>
</dbReference>
<dbReference type="EMBL" id="JAUBYV010000008">
    <property type="protein sequence ID" value="KAK2624943.1"/>
    <property type="molecule type" value="Genomic_DNA"/>
</dbReference>